<protein>
    <submittedName>
        <fullName evidence="2">Uncharacterized protein</fullName>
    </submittedName>
</protein>
<evidence type="ECO:0000313" key="3">
    <source>
        <dbReference type="Proteomes" id="UP001296104"/>
    </source>
</evidence>
<dbReference type="AlphaFoldDB" id="A0AAI8Z5E3"/>
<keyword evidence="1" id="KW-1133">Transmembrane helix</keyword>
<keyword evidence="1" id="KW-0472">Membrane</keyword>
<feature type="transmembrane region" description="Helical" evidence="1">
    <location>
        <begin position="454"/>
        <end position="478"/>
    </location>
</feature>
<accession>A0AAI8Z5E3</accession>
<dbReference type="Pfam" id="PF11374">
    <property type="entry name" value="DUF3176"/>
    <property type="match status" value="1"/>
</dbReference>
<proteinExistence type="predicted"/>
<dbReference type="Proteomes" id="UP001296104">
    <property type="component" value="Unassembled WGS sequence"/>
</dbReference>
<organism evidence="2 3">
    <name type="scientific">Lecanosticta acicola</name>
    <dbReference type="NCBI Taxonomy" id="111012"/>
    <lineage>
        <taxon>Eukaryota</taxon>
        <taxon>Fungi</taxon>
        <taxon>Dikarya</taxon>
        <taxon>Ascomycota</taxon>
        <taxon>Pezizomycotina</taxon>
        <taxon>Dothideomycetes</taxon>
        <taxon>Dothideomycetidae</taxon>
        <taxon>Mycosphaerellales</taxon>
        <taxon>Mycosphaerellaceae</taxon>
        <taxon>Lecanosticta</taxon>
    </lineage>
</organism>
<feature type="transmembrane region" description="Helical" evidence="1">
    <location>
        <begin position="127"/>
        <end position="147"/>
    </location>
</feature>
<feature type="transmembrane region" description="Helical" evidence="1">
    <location>
        <begin position="71"/>
        <end position="94"/>
    </location>
</feature>
<dbReference type="PANTHER" id="PTHR37576">
    <property type="entry name" value="DEFECT AT LOW TEMPERATURE PROTEIN 1"/>
    <property type="match status" value="1"/>
</dbReference>
<gene>
    <name evidence="2" type="ORF">LECACI_7A007949</name>
</gene>
<dbReference type="EMBL" id="CAVMBE010000070">
    <property type="protein sequence ID" value="CAK4032791.1"/>
    <property type="molecule type" value="Genomic_DNA"/>
</dbReference>
<comment type="caution">
    <text evidence="2">The sequence shown here is derived from an EMBL/GenBank/DDBJ whole genome shotgun (WGS) entry which is preliminary data.</text>
</comment>
<dbReference type="InterPro" id="IPR021514">
    <property type="entry name" value="DUF3176"/>
</dbReference>
<name>A0AAI8Z5E3_9PEZI</name>
<dbReference type="PANTHER" id="PTHR37576:SF2">
    <property type="entry name" value="DEFECT AT LOW TEMPERATURE PROTEIN 1"/>
    <property type="match status" value="1"/>
</dbReference>
<sequence length="557" mass="60667">MSYPKSPEITYTSMHNNYKPWQPGAFRRIPWSGLGCLVGAVLGMIAAIAILRASDKAPITSWRYPPTVYLSIAYTISNILLAGAFGQGVTINWWRKALQDNTQLGDLHRYWDFGQSAFSALLAGRKFNFIAFAALFIAITPVNGPLLQRSSSVEVASAYSSVRLTVPAARSIQYATARVSGRAYQVAYFSQAFNPVVQQYYTGQSISVNNSGCSANGMCSGRLMAAGLAVNCSSSTAPFDLSETIQLANGTQEINYATVNGTDVFQSLFYWSAGTPSNISLSVQYKPTKDYLNSNLVVRNCTLHPATVQYPVVVDGNRSTITLDPRSTIFDDVQIARIDYTMENSPGSDTYMGGYAYALKTRFNSVINLRWAGAVGWDTGSTGPVGAQFADQSDIADYLVDGVNLKFSDPTSYLLQQARELMFRTALAGGNTPNIQVIQSATEVQTVGIYRSHYLFLGLSLAITFIAILIVLTTYNGYWQLGRKVTMSPLETAKAFNAPLLAQEDSNAEVKDLVKGSGGKAVRYGHVLDAAGRFEANARLEIADPTSVRSMNGSRWY</sequence>
<evidence type="ECO:0000256" key="1">
    <source>
        <dbReference type="SAM" id="Phobius"/>
    </source>
</evidence>
<feature type="transmembrane region" description="Helical" evidence="1">
    <location>
        <begin position="29"/>
        <end position="51"/>
    </location>
</feature>
<keyword evidence="1" id="KW-0812">Transmembrane</keyword>
<keyword evidence="3" id="KW-1185">Reference proteome</keyword>
<reference evidence="2" key="1">
    <citation type="submission" date="2023-11" db="EMBL/GenBank/DDBJ databases">
        <authorList>
            <person name="Alioto T."/>
            <person name="Alioto T."/>
            <person name="Gomez Garrido J."/>
        </authorList>
    </citation>
    <scope>NUCLEOTIDE SEQUENCE</scope>
</reference>
<evidence type="ECO:0000313" key="2">
    <source>
        <dbReference type="EMBL" id="CAK4032791.1"/>
    </source>
</evidence>